<evidence type="ECO:0000313" key="7">
    <source>
        <dbReference type="Proteomes" id="UP001139089"/>
    </source>
</evidence>
<sequence length="433" mass="46836">MERDADVIVVGAGFTGLAAAQALVDRGLSVIVLEARAEVGGRVRSFETSDGTRRDAGGQFVCDDMPEVMALVRAARLETVESRWKGAATTVSATPSRRASYRDNPLYARMEAADPTDPALAGLSIADWLDGQDVPAAAKRDFLSMVHGLWCLPADVIPFWYLVDSDRRNTAEMSELQYFLRDSAASLADAMAARLRSHVILSAPVSRIRRREEHVVVETVERQLTARHVLVAVPPVRARDIVQEPPLPVPLARALGCWRSGAVIKILLRYGERFWSPSVSSGVSWEDVGGLYAFDVSLDASHAAFVVFVGGPLALDWRARGRAFIEQTVRARMGELLGADAPEPVEFILHDWTDDRWSGGGYSDVIVDFAAHDAEALLRQGAGRVAFASSELSPSFPTYIEGAIVAGRLAAGQIADALANEDVATAASVERAR</sequence>
<accession>A0A9X1NUN3</accession>
<feature type="domain" description="Amine oxidase" evidence="5">
    <location>
        <begin position="14"/>
        <end position="97"/>
    </location>
</feature>
<keyword evidence="7" id="KW-1185">Reference proteome</keyword>
<protein>
    <submittedName>
        <fullName evidence="6">FAD-dependent oxidoreductase</fullName>
    </submittedName>
</protein>
<dbReference type="EMBL" id="JAJOZR010000011">
    <property type="protein sequence ID" value="MCD7110705.1"/>
    <property type="molecule type" value="Genomic_DNA"/>
</dbReference>
<feature type="binding site" evidence="4">
    <location>
        <position position="205"/>
    </location>
    <ligand>
        <name>FAD</name>
        <dbReference type="ChEBI" id="CHEBI:57692"/>
    </ligand>
</feature>
<reference evidence="6" key="1">
    <citation type="submission" date="2021-12" db="EMBL/GenBank/DDBJ databases">
        <authorList>
            <person name="Li Y."/>
        </authorList>
    </citation>
    <scope>NUCLEOTIDE SEQUENCE</scope>
    <source>
        <strain evidence="6">DKSPLA3</strain>
    </source>
</reference>
<dbReference type="SUPFAM" id="SSF51905">
    <property type="entry name" value="FAD/NAD(P)-binding domain"/>
    <property type="match status" value="1"/>
</dbReference>
<gene>
    <name evidence="6" type="ORF">LRX75_16855</name>
</gene>
<feature type="binding site" evidence="4">
    <location>
        <position position="391"/>
    </location>
    <ligand>
        <name>FAD</name>
        <dbReference type="ChEBI" id="CHEBI:57692"/>
    </ligand>
</feature>
<dbReference type="Gene3D" id="3.50.50.60">
    <property type="entry name" value="FAD/NAD(P)-binding domain"/>
    <property type="match status" value="1"/>
</dbReference>
<dbReference type="PRINTS" id="PR00757">
    <property type="entry name" value="AMINEOXDASEF"/>
</dbReference>
<proteinExistence type="inferred from homology"/>
<feature type="binding site" evidence="4">
    <location>
        <begin position="34"/>
        <end position="35"/>
    </location>
    <ligand>
        <name>FAD</name>
        <dbReference type="ChEBI" id="CHEBI:57692"/>
    </ligand>
</feature>
<dbReference type="PANTHER" id="PTHR43563:SF1">
    <property type="entry name" value="AMINE OXIDASE [FLAVIN-CONTAINING] B"/>
    <property type="match status" value="1"/>
</dbReference>
<feature type="binding site" evidence="4">
    <location>
        <position position="15"/>
    </location>
    <ligand>
        <name>FAD</name>
        <dbReference type="ChEBI" id="CHEBI:57692"/>
    </ligand>
</feature>
<organism evidence="6 7">
    <name type="scientific">Rhizobium quercicola</name>
    <dbReference type="NCBI Taxonomy" id="2901226"/>
    <lineage>
        <taxon>Bacteria</taxon>
        <taxon>Pseudomonadati</taxon>
        <taxon>Pseudomonadota</taxon>
        <taxon>Alphaproteobacteria</taxon>
        <taxon>Hyphomicrobiales</taxon>
        <taxon>Rhizobiaceae</taxon>
        <taxon>Rhizobium/Agrobacterium group</taxon>
        <taxon>Rhizobium</taxon>
    </lineage>
</organism>
<dbReference type="InterPro" id="IPR050703">
    <property type="entry name" value="Flavin_MAO"/>
</dbReference>
<evidence type="ECO:0000259" key="5">
    <source>
        <dbReference type="Pfam" id="PF01593"/>
    </source>
</evidence>
<evidence type="ECO:0000256" key="2">
    <source>
        <dbReference type="ARBA" id="ARBA00005995"/>
    </source>
</evidence>
<dbReference type="SUPFAM" id="SSF54373">
    <property type="entry name" value="FAD-linked reductases, C-terminal domain"/>
    <property type="match status" value="1"/>
</dbReference>
<dbReference type="InterPro" id="IPR036188">
    <property type="entry name" value="FAD/NAD-bd_sf"/>
</dbReference>
<comment type="caution">
    <text evidence="6">The sequence shown here is derived from an EMBL/GenBank/DDBJ whole genome shotgun (WGS) entry which is preliminary data.</text>
</comment>
<comment type="similarity">
    <text evidence="2">Belongs to the flavin monoamine oxidase family.</text>
</comment>
<evidence type="ECO:0000313" key="6">
    <source>
        <dbReference type="EMBL" id="MCD7110705.1"/>
    </source>
</evidence>
<dbReference type="Proteomes" id="UP001139089">
    <property type="component" value="Unassembled WGS sequence"/>
</dbReference>
<keyword evidence="3" id="KW-0560">Oxidoreductase</keyword>
<dbReference type="RefSeq" id="WP_231815864.1">
    <property type="nucleotide sequence ID" value="NZ_JAJOZR010000011.1"/>
</dbReference>
<dbReference type="InterPro" id="IPR001613">
    <property type="entry name" value="Flavin_amine_oxidase"/>
</dbReference>
<evidence type="ECO:0000256" key="4">
    <source>
        <dbReference type="PIRSR" id="PIRSR601613-1"/>
    </source>
</evidence>
<feature type="domain" description="Amine oxidase" evidence="5">
    <location>
        <begin position="169"/>
        <end position="414"/>
    </location>
</feature>
<dbReference type="InterPro" id="IPR002937">
    <property type="entry name" value="Amino_oxidase"/>
</dbReference>
<name>A0A9X1NUN3_9HYPH</name>
<dbReference type="PANTHER" id="PTHR43563">
    <property type="entry name" value="AMINE OXIDASE"/>
    <property type="match status" value="1"/>
</dbReference>
<dbReference type="GO" id="GO:0016491">
    <property type="term" value="F:oxidoreductase activity"/>
    <property type="evidence" value="ECO:0007669"/>
    <property type="project" value="UniProtKB-KW"/>
</dbReference>
<evidence type="ECO:0000256" key="1">
    <source>
        <dbReference type="ARBA" id="ARBA00001974"/>
    </source>
</evidence>
<dbReference type="AlphaFoldDB" id="A0A9X1NUN3"/>
<feature type="binding site" evidence="4">
    <location>
        <position position="308"/>
    </location>
    <ligand>
        <name>substrate</name>
    </ligand>
</feature>
<dbReference type="Pfam" id="PF01593">
    <property type="entry name" value="Amino_oxidase"/>
    <property type="match status" value="2"/>
</dbReference>
<evidence type="ECO:0000256" key="3">
    <source>
        <dbReference type="ARBA" id="ARBA00023002"/>
    </source>
</evidence>
<comment type="cofactor">
    <cofactor evidence="1">
        <name>FAD</name>
        <dbReference type="ChEBI" id="CHEBI:57692"/>
    </cofactor>
</comment>